<evidence type="ECO:0000256" key="3">
    <source>
        <dbReference type="ARBA" id="ARBA00023163"/>
    </source>
</evidence>
<dbReference type="InterPro" id="IPR000843">
    <property type="entry name" value="HTH_LacI"/>
</dbReference>
<dbReference type="AlphaFoldDB" id="A0A927ITF9"/>
<dbReference type="SUPFAM" id="SSF47413">
    <property type="entry name" value="lambda repressor-like DNA-binding domains"/>
    <property type="match status" value="1"/>
</dbReference>
<dbReference type="RefSeq" id="WP_191775027.1">
    <property type="nucleotide sequence ID" value="NZ_JACYFU010000002.1"/>
</dbReference>
<keyword evidence="1" id="KW-0805">Transcription regulation</keyword>
<dbReference type="GO" id="GO:0000976">
    <property type="term" value="F:transcription cis-regulatory region binding"/>
    <property type="evidence" value="ECO:0007669"/>
    <property type="project" value="TreeGrafter"/>
</dbReference>
<dbReference type="PROSITE" id="PS50932">
    <property type="entry name" value="HTH_LACI_2"/>
    <property type="match status" value="1"/>
</dbReference>
<proteinExistence type="predicted"/>
<evidence type="ECO:0000259" key="4">
    <source>
        <dbReference type="PROSITE" id="PS50932"/>
    </source>
</evidence>
<dbReference type="PANTHER" id="PTHR30146:SF155">
    <property type="entry name" value="ALANINE RACEMASE"/>
    <property type="match status" value="1"/>
</dbReference>
<sequence length="337" mass="36065">MATTKRANQADIAEKLGVSVSTVSRALANEAGISDTVRREVQKVARSLGYKSKHAPVTGNPDKRAVALVPLSGAMGSLASFYHGIVEGMRAQAAEDGIALDVRLVSEDQVTLDFIAKQVAKSDAAGVVLAGLDPSDDIVAWAAEHDIGVVLANGLDPRMRLSSVSPANFFGAYMAAQHLLDAGHRRILHYTFRNRPTILQRQRGFEAAMADHSDAVGTVICSNDVKTRQLLDDLLAGRHDVTAVFCWNDSVAVSMVETLMGPDTPLPPYFSIMGFDDLPIAGMANPRLSTVGVDREAIGRGVIHLLARRLDGDLTVQHLEIGLKLVPGETVFSLPAR</sequence>
<dbReference type="Pfam" id="PF13377">
    <property type="entry name" value="Peripla_BP_3"/>
    <property type="match status" value="1"/>
</dbReference>
<dbReference type="Pfam" id="PF00356">
    <property type="entry name" value="LacI"/>
    <property type="match status" value="1"/>
</dbReference>
<accession>A0A927ITF9</accession>
<comment type="caution">
    <text evidence="5">The sequence shown here is derived from an EMBL/GenBank/DDBJ whole genome shotgun (WGS) entry which is preliminary data.</text>
</comment>
<keyword evidence="3" id="KW-0804">Transcription</keyword>
<dbReference type="Proteomes" id="UP000654108">
    <property type="component" value="Unassembled WGS sequence"/>
</dbReference>
<dbReference type="SMART" id="SM00354">
    <property type="entry name" value="HTH_LACI"/>
    <property type="match status" value="1"/>
</dbReference>
<feature type="domain" description="HTH lacI-type" evidence="4">
    <location>
        <begin position="7"/>
        <end position="70"/>
    </location>
</feature>
<dbReference type="Gene3D" id="1.10.260.40">
    <property type="entry name" value="lambda repressor-like DNA-binding domains"/>
    <property type="match status" value="1"/>
</dbReference>
<dbReference type="EMBL" id="JACYFU010000002">
    <property type="protein sequence ID" value="MBD8065837.1"/>
    <property type="molecule type" value="Genomic_DNA"/>
</dbReference>
<dbReference type="InterPro" id="IPR010982">
    <property type="entry name" value="Lambda_DNA-bd_dom_sf"/>
</dbReference>
<dbReference type="Gene3D" id="3.40.50.2300">
    <property type="match status" value="2"/>
</dbReference>
<dbReference type="PANTHER" id="PTHR30146">
    <property type="entry name" value="LACI-RELATED TRANSCRIPTIONAL REPRESSOR"/>
    <property type="match status" value="1"/>
</dbReference>
<evidence type="ECO:0000256" key="2">
    <source>
        <dbReference type="ARBA" id="ARBA00023125"/>
    </source>
</evidence>
<dbReference type="InterPro" id="IPR046335">
    <property type="entry name" value="LacI/GalR-like_sensor"/>
</dbReference>
<name>A0A927ITF9_9HYPH</name>
<evidence type="ECO:0000313" key="5">
    <source>
        <dbReference type="EMBL" id="MBD8065837.1"/>
    </source>
</evidence>
<keyword evidence="6" id="KW-1185">Reference proteome</keyword>
<organism evidence="5 6">
    <name type="scientific">Devosia oryzisoli</name>
    <dbReference type="NCBI Taxonomy" id="2774138"/>
    <lineage>
        <taxon>Bacteria</taxon>
        <taxon>Pseudomonadati</taxon>
        <taxon>Pseudomonadota</taxon>
        <taxon>Alphaproteobacteria</taxon>
        <taxon>Hyphomicrobiales</taxon>
        <taxon>Devosiaceae</taxon>
        <taxon>Devosia</taxon>
    </lineage>
</organism>
<reference evidence="5" key="1">
    <citation type="submission" date="2020-09" db="EMBL/GenBank/DDBJ databases">
        <title>Genome seq and assembly of Devosia sp.</title>
        <authorList>
            <person name="Chhetri G."/>
        </authorList>
    </citation>
    <scope>NUCLEOTIDE SEQUENCE</scope>
    <source>
        <strain evidence="5">PTR5</strain>
    </source>
</reference>
<dbReference type="CDD" id="cd06267">
    <property type="entry name" value="PBP1_LacI_sugar_binding-like"/>
    <property type="match status" value="1"/>
</dbReference>
<dbReference type="InterPro" id="IPR028082">
    <property type="entry name" value="Peripla_BP_I"/>
</dbReference>
<gene>
    <name evidence="5" type="ORF">IC608_10150</name>
</gene>
<dbReference type="CDD" id="cd01392">
    <property type="entry name" value="HTH_LacI"/>
    <property type="match status" value="1"/>
</dbReference>
<keyword evidence="2 5" id="KW-0238">DNA-binding</keyword>
<dbReference type="GO" id="GO:0003700">
    <property type="term" value="F:DNA-binding transcription factor activity"/>
    <property type="evidence" value="ECO:0007669"/>
    <property type="project" value="TreeGrafter"/>
</dbReference>
<evidence type="ECO:0000313" key="6">
    <source>
        <dbReference type="Proteomes" id="UP000654108"/>
    </source>
</evidence>
<protein>
    <submittedName>
        <fullName evidence="5">LacI family DNA-binding transcriptional regulator</fullName>
    </submittedName>
</protein>
<evidence type="ECO:0000256" key="1">
    <source>
        <dbReference type="ARBA" id="ARBA00023015"/>
    </source>
</evidence>
<dbReference type="SUPFAM" id="SSF53822">
    <property type="entry name" value="Periplasmic binding protein-like I"/>
    <property type="match status" value="1"/>
</dbReference>